<dbReference type="AlphaFoldDB" id="A0A835ZE85"/>
<gene>
    <name evidence="1" type="ORF">JKP88DRAFT_231284</name>
</gene>
<name>A0A835ZE85_9STRA</name>
<dbReference type="Proteomes" id="UP000664859">
    <property type="component" value="Unassembled WGS sequence"/>
</dbReference>
<reference evidence="1" key="1">
    <citation type="submission" date="2021-02" db="EMBL/GenBank/DDBJ databases">
        <title>First Annotated Genome of the Yellow-green Alga Tribonema minus.</title>
        <authorList>
            <person name="Mahan K.M."/>
        </authorList>
    </citation>
    <scope>NUCLEOTIDE SEQUENCE</scope>
    <source>
        <strain evidence="1">UTEX B ZZ1240</strain>
    </source>
</reference>
<proteinExistence type="predicted"/>
<dbReference type="EMBL" id="JAFCMP010000020">
    <property type="protein sequence ID" value="KAG5191458.1"/>
    <property type="molecule type" value="Genomic_DNA"/>
</dbReference>
<sequence length="95" mass="10364">MAWRVRYAAHCWLPSWLGRCRSCRSQLQRHTLRSSPTRGILSAQAAASKQRKCASEARAARFGRAPAVHGPAPCIHLARGRAAAAAAAYPRQPAF</sequence>
<keyword evidence="2" id="KW-1185">Reference proteome</keyword>
<evidence type="ECO:0000313" key="2">
    <source>
        <dbReference type="Proteomes" id="UP000664859"/>
    </source>
</evidence>
<accession>A0A835ZE85</accession>
<protein>
    <submittedName>
        <fullName evidence="1">Uncharacterized protein</fullName>
    </submittedName>
</protein>
<evidence type="ECO:0000313" key="1">
    <source>
        <dbReference type="EMBL" id="KAG5191458.1"/>
    </source>
</evidence>
<comment type="caution">
    <text evidence="1">The sequence shown here is derived from an EMBL/GenBank/DDBJ whole genome shotgun (WGS) entry which is preliminary data.</text>
</comment>
<organism evidence="1 2">
    <name type="scientific">Tribonema minus</name>
    <dbReference type="NCBI Taxonomy" id="303371"/>
    <lineage>
        <taxon>Eukaryota</taxon>
        <taxon>Sar</taxon>
        <taxon>Stramenopiles</taxon>
        <taxon>Ochrophyta</taxon>
        <taxon>PX clade</taxon>
        <taxon>Xanthophyceae</taxon>
        <taxon>Tribonematales</taxon>
        <taxon>Tribonemataceae</taxon>
        <taxon>Tribonema</taxon>
    </lineage>
</organism>